<sequence length="611" mass="70423">MSLLIVPTEILIKILSCDSVAISDLFHLMCSCREMNQIIQDSNELWRQKFTVRWPCINFQVEDVALWMERVHLRIRLGNEVKGIIQSMSASCYPNGVQAFTPQFVVDKLEALVKQNIHFVEDEIKNLAFESGSLTTHYYAVHLLKKVRTPVLQKKWLNFRSVTNQSELSVTEVDLNARNNNAQSESKPTIWMKGALLVTQWVNMEEKEMPSYRNLENVFNQITQRVKSLVIDNKHISKNREILSTISHVLFNENEMFVPILDESFLQESSHDDDVRPFCVDKVLLASGPRKCHITILCTIYQEVARRMGIDVELVSRVIPPDPDRDSWDDEWDAFGDWGTAELVLRWHEFPEDGEGFTYIDLHDKGSLNRTNPSSYNKSAVSVVTQVGGMINNLAYYAAHNFLDYRMLKFNKLLRAFDPYGNLEFLQVYMLKLALNGECKLDEILSLVESYHCDSTYQDFISEFEKRCRVLLDKAIAKSLLPVLPKHRSSTLKYAVGLVMNSKIVNVETNEIERKICVIVSWDVDPLSTGNQPRPLYTVLLLRGKGYNARSCETYDQDELELHPDPSSVRFDHAELGIHFEKFDGRRFVPIAEKKRHFPQDEEVAMSLIGN</sequence>
<evidence type="ECO:0000313" key="2">
    <source>
        <dbReference type="EMBL" id="CAH0109868.1"/>
    </source>
</evidence>
<accession>A0A8J2RWY0</accession>
<name>A0A8J2RWY0_9CRUS</name>
<dbReference type="InterPro" id="IPR001810">
    <property type="entry name" value="F-box_dom"/>
</dbReference>
<gene>
    <name evidence="2" type="ORF">DGAL_LOCUS13357</name>
</gene>
<dbReference type="Pfam" id="PF12937">
    <property type="entry name" value="F-box-like"/>
    <property type="match status" value="1"/>
</dbReference>
<dbReference type="PANTHER" id="PTHR31350:SF21">
    <property type="entry name" value="F-BOX ONLY PROTEIN 21"/>
    <property type="match status" value="1"/>
</dbReference>
<reference evidence="2" key="1">
    <citation type="submission" date="2021-11" db="EMBL/GenBank/DDBJ databases">
        <authorList>
            <person name="Schell T."/>
        </authorList>
    </citation>
    <scope>NUCLEOTIDE SEQUENCE</scope>
    <source>
        <strain evidence="2">M5</strain>
    </source>
</reference>
<dbReference type="AlphaFoldDB" id="A0A8J2RWY0"/>
<dbReference type="OrthoDB" id="28868at2759"/>
<dbReference type="SUPFAM" id="SSF81383">
    <property type="entry name" value="F-box domain"/>
    <property type="match status" value="1"/>
</dbReference>
<organism evidence="2 3">
    <name type="scientific">Daphnia galeata</name>
    <dbReference type="NCBI Taxonomy" id="27404"/>
    <lineage>
        <taxon>Eukaryota</taxon>
        <taxon>Metazoa</taxon>
        <taxon>Ecdysozoa</taxon>
        <taxon>Arthropoda</taxon>
        <taxon>Crustacea</taxon>
        <taxon>Branchiopoda</taxon>
        <taxon>Diplostraca</taxon>
        <taxon>Cladocera</taxon>
        <taxon>Anomopoda</taxon>
        <taxon>Daphniidae</taxon>
        <taxon>Daphnia</taxon>
    </lineage>
</organism>
<dbReference type="Proteomes" id="UP000789390">
    <property type="component" value="Unassembled WGS sequence"/>
</dbReference>
<keyword evidence="3" id="KW-1185">Reference proteome</keyword>
<dbReference type="InterPro" id="IPR036047">
    <property type="entry name" value="F-box-like_dom_sf"/>
</dbReference>
<evidence type="ECO:0000313" key="3">
    <source>
        <dbReference type="Proteomes" id="UP000789390"/>
    </source>
</evidence>
<proteinExistence type="predicted"/>
<feature type="domain" description="F-box" evidence="1">
    <location>
        <begin position="6"/>
        <end position="50"/>
    </location>
</feature>
<dbReference type="PANTHER" id="PTHR31350">
    <property type="entry name" value="SI:DKEY-261L7.2"/>
    <property type="match status" value="1"/>
</dbReference>
<dbReference type="EMBL" id="CAKKLH010000296">
    <property type="protein sequence ID" value="CAH0109868.1"/>
    <property type="molecule type" value="Genomic_DNA"/>
</dbReference>
<evidence type="ECO:0000259" key="1">
    <source>
        <dbReference type="Pfam" id="PF12937"/>
    </source>
</evidence>
<protein>
    <recommendedName>
        <fullName evidence="1">F-box domain-containing protein</fullName>
    </recommendedName>
</protein>
<comment type="caution">
    <text evidence="2">The sequence shown here is derived from an EMBL/GenBank/DDBJ whole genome shotgun (WGS) entry which is preliminary data.</text>
</comment>